<evidence type="ECO:0000256" key="4">
    <source>
        <dbReference type="ARBA" id="ARBA00023054"/>
    </source>
</evidence>
<dbReference type="Pfam" id="PF05010">
    <property type="entry name" value="TACC_C"/>
    <property type="match status" value="1"/>
</dbReference>
<evidence type="ECO:0000259" key="8">
    <source>
        <dbReference type="Pfam" id="PF05010"/>
    </source>
</evidence>
<dbReference type="GO" id="GO:0005856">
    <property type="term" value="C:cytoskeleton"/>
    <property type="evidence" value="ECO:0007669"/>
    <property type="project" value="UniProtKB-SubCell"/>
</dbReference>
<feature type="coiled-coil region" evidence="6">
    <location>
        <begin position="286"/>
        <end position="352"/>
    </location>
</feature>
<keyword evidence="5" id="KW-0206">Cytoskeleton</keyword>
<feature type="compositionally biased region" description="Polar residues" evidence="7">
    <location>
        <begin position="54"/>
        <end position="67"/>
    </location>
</feature>
<name>A0A915E6P9_9BILA</name>
<evidence type="ECO:0000313" key="10">
    <source>
        <dbReference type="WBParaSite" id="jg26342"/>
    </source>
</evidence>
<keyword evidence="4 6" id="KW-0175">Coiled coil</keyword>
<evidence type="ECO:0000256" key="5">
    <source>
        <dbReference type="ARBA" id="ARBA00023212"/>
    </source>
</evidence>
<feature type="coiled-coil region" evidence="6">
    <location>
        <begin position="220"/>
        <end position="254"/>
    </location>
</feature>
<evidence type="ECO:0000256" key="6">
    <source>
        <dbReference type="SAM" id="Coils"/>
    </source>
</evidence>
<dbReference type="Proteomes" id="UP000887574">
    <property type="component" value="Unplaced"/>
</dbReference>
<dbReference type="InterPro" id="IPR007707">
    <property type="entry name" value="TACC_C"/>
</dbReference>
<evidence type="ECO:0000256" key="3">
    <source>
        <dbReference type="ARBA" id="ARBA00022490"/>
    </source>
</evidence>
<dbReference type="WBParaSite" id="jg26342">
    <property type="protein sequence ID" value="jg26342"/>
    <property type="gene ID" value="jg26342"/>
</dbReference>
<accession>A0A915E6P9</accession>
<comment type="subcellular location">
    <subcellularLocation>
        <location evidence="1">Cytoplasm</location>
        <location evidence="1">Cytoskeleton</location>
    </subcellularLocation>
</comment>
<evidence type="ECO:0000313" key="9">
    <source>
        <dbReference type="Proteomes" id="UP000887574"/>
    </source>
</evidence>
<proteinExistence type="inferred from homology"/>
<keyword evidence="9" id="KW-1185">Reference proteome</keyword>
<evidence type="ECO:0000256" key="2">
    <source>
        <dbReference type="ARBA" id="ARBA00009423"/>
    </source>
</evidence>
<feature type="domain" description="Transforming acidic coiled-coil-containing protein C-terminal" evidence="8">
    <location>
        <begin position="205"/>
        <end position="349"/>
    </location>
</feature>
<reference evidence="10" key="1">
    <citation type="submission" date="2022-11" db="UniProtKB">
        <authorList>
            <consortium name="WormBaseParasite"/>
        </authorList>
    </citation>
    <scope>IDENTIFICATION</scope>
</reference>
<protein>
    <submittedName>
        <fullName evidence="10">Transforming acidic coiled-coil-containing protein C-terminal domain-containing protein</fullName>
    </submittedName>
</protein>
<organism evidence="9 10">
    <name type="scientific">Ditylenchus dipsaci</name>
    <dbReference type="NCBI Taxonomy" id="166011"/>
    <lineage>
        <taxon>Eukaryota</taxon>
        <taxon>Metazoa</taxon>
        <taxon>Ecdysozoa</taxon>
        <taxon>Nematoda</taxon>
        <taxon>Chromadorea</taxon>
        <taxon>Rhabditida</taxon>
        <taxon>Tylenchina</taxon>
        <taxon>Tylenchomorpha</taxon>
        <taxon>Sphaerularioidea</taxon>
        <taxon>Anguinidae</taxon>
        <taxon>Anguininae</taxon>
        <taxon>Ditylenchus</taxon>
    </lineage>
</organism>
<evidence type="ECO:0000256" key="7">
    <source>
        <dbReference type="SAM" id="MobiDB-lite"/>
    </source>
</evidence>
<dbReference type="Gene3D" id="1.20.5.1700">
    <property type="match status" value="1"/>
</dbReference>
<keyword evidence="3" id="KW-0963">Cytoplasm</keyword>
<feature type="region of interest" description="Disordered" evidence="7">
    <location>
        <begin position="54"/>
        <end position="75"/>
    </location>
</feature>
<evidence type="ECO:0000256" key="1">
    <source>
        <dbReference type="ARBA" id="ARBA00004245"/>
    </source>
</evidence>
<sequence>MGQFNCRDGTVVVVDSGSWFGGKAPLYGRQCAQFVIKPNYDRVQACRRPNLPYVQSPNSEASDQSNAAAEPDVSLPNSARTITKNHHRRETITVESQQITLVTEIRRIFDELEKKQELSEKERFTEAKNWVYASVSGKEKEWMAALERYEKDKVLKAQVCDLKLAVSHRTAAKAEAFYKICEECGIDIERVLKRDGATLQKLQAMDTSSRSNSPESEKEMLRLTQERDSLADEVRSLENNYSNLFKLYEKMRDNCLQLKTTEVLRKDVSDQSKKYNSLYILYNELLNNAQEKLHGADMEIKRIDKENEDKTLGIRLSLKRAQIQIKTLETALQSKNKENEELNKICNELLTNREA</sequence>
<dbReference type="AlphaFoldDB" id="A0A915E6P9"/>
<comment type="similarity">
    <text evidence="2">Belongs to the TACC family.</text>
</comment>